<reference evidence="1 2" key="1">
    <citation type="submission" date="2024-02" db="EMBL/GenBank/DDBJ databases">
        <title>Discinaceae phylogenomics.</title>
        <authorList>
            <person name="Dirks A.C."/>
            <person name="James T.Y."/>
        </authorList>
    </citation>
    <scope>NUCLEOTIDE SEQUENCE [LARGE SCALE GENOMIC DNA]</scope>
    <source>
        <strain evidence="1 2">ACD0624</strain>
    </source>
</reference>
<evidence type="ECO:0000313" key="1">
    <source>
        <dbReference type="EMBL" id="KAL0630238.1"/>
    </source>
</evidence>
<dbReference type="Proteomes" id="UP001447188">
    <property type="component" value="Unassembled WGS sequence"/>
</dbReference>
<evidence type="ECO:0000313" key="2">
    <source>
        <dbReference type="Proteomes" id="UP001447188"/>
    </source>
</evidence>
<feature type="non-terminal residue" evidence="1">
    <location>
        <position position="1"/>
    </location>
</feature>
<sequence length="151" mass="17063">ELDDIRQFVVVDEADPSAVLEGISYRRELLLTLRDIAVLNGRLPTVWILFGSQMRRFASSVASKSRTHYFALLIEAARRHGRLPAAATEFITDMLQGGGLGKTRHIVTSQATYRDGIWSLKFRFMERKTTIGTTERFRLSIDADGPFITTD</sequence>
<accession>A0ABR3G2R0</accession>
<organism evidence="1 2">
    <name type="scientific">Discina gigas</name>
    <dbReference type="NCBI Taxonomy" id="1032678"/>
    <lineage>
        <taxon>Eukaryota</taxon>
        <taxon>Fungi</taxon>
        <taxon>Dikarya</taxon>
        <taxon>Ascomycota</taxon>
        <taxon>Pezizomycotina</taxon>
        <taxon>Pezizomycetes</taxon>
        <taxon>Pezizales</taxon>
        <taxon>Discinaceae</taxon>
        <taxon>Discina</taxon>
    </lineage>
</organism>
<keyword evidence="2" id="KW-1185">Reference proteome</keyword>
<dbReference type="EMBL" id="JBBBZM010000932">
    <property type="protein sequence ID" value="KAL0630238.1"/>
    <property type="molecule type" value="Genomic_DNA"/>
</dbReference>
<comment type="caution">
    <text evidence="1">The sequence shown here is derived from an EMBL/GenBank/DDBJ whole genome shotgun (WGS) entry which is preliminary data.</text>
</comment>
<name>A0ABR3G2R0_9PEZI</name>
<gene>
    <name evidence="1" type="ORF">Q9L58_010915</name>
</gene>
<proteinExistence type="predicted"/>
<protein>
    <submittedName>
        <fullName evidence="1">Uncharacterized protein</fullName>
    </submittedName>
</protein>